<dbReference type="AlphaFoldDB" id="A0A4V2W9A2"/>
<evidence type="ECO:0000313" key="2">
    <source>
        <dbReference type="Proteomes" id="UP000295247"/>
    </source>
</evidence>
<accession>A0A4V2W9A2</accession>
<dbReference type="Proteomes" id="UP000295247">
    <property type="component" value="Unassembled WGS sequence"/>
</dbReference>
<protein>
    <submittedName>
        <fullName evidence="1">Uncharacterized protein</fullName>
    </submittedName>
</protein>
<gene>
    <name evidence="1" type="ORF">EDC29_110100</name>
</gene>
<proteinExistence type="predicted"/>
<comment type="caution">
    <text evidence="1">The sequence shown here is derived from an EMBL/GenBank/DDBJ whole genome shotgun (WGS) entry which is preliminary data.</text>
</comment>
<dbReference type="RefSeq" id="WP_132230307.1">
    <property type="nucleotide sequence ID" value="NZ_NRRH01000033.1"/>
</dbReference>
<evidence type="ECO:0000313" key="1">
    <source>
        <dbReference type="EMBL" id="TCW34550.1"/>
    </source>
</evidence>
<sequence length="187" mass="20959">MLLDTYQQQERFWLKTLFGAPSREGLQVFRGEFVVLEGELKASTGKRTPPKAVLKQAVMVGDESQLKMVVGNFSSIDELPEFVARFHDVLAPECRPVLFIDNVAESAEVEIQGHPYVLIQHSDGVVWNALTECCYLDKQDLKGLSGEDKVIRVFEALADYRPGLPSRDLETMLATKTEAKRTTWGAV</sequence>
<dbReference type="EMBL" id="SMDC01000010">
    <property type="protein sequence ID" value="TCW34550.1"/>
    <property type="molecule type" value="Genomic_DNA"/>
</dbReference>
<name>A0A4V2W9A2_MARGR</name>
<organism evidence="1 2">
    <name type="scientific">Marichromatium gracile</name>
    <name type="common">Chromatium gracile</name>
    <dbReference type="NCBI Taxonomy" id="1048"/>
    <lineage>
        <taxon>Bacteria</taxon>
        <taxon>Pseudomonadati</taxon>
        <taxon>Pseudomonadota</taxon>
        <taxon>Gammaproteobacteria</taxon>
        <taxon>Chromatiales</taxon>
        <taxon>Chromatiaceae</taxon>
        <taxon>Marichromatium</taxon>
    </lineage>
</organism>
<reference evidence="1 2" key="1">
    <citation type="submission" date="2019-03" db="EMBL/GenBank/DDBJ databases">
        <title>Genomic Encyclopedia of Type Strains, Phase IV (KMG-IV): sequencing the most valuable type-strain genomes for metagenomic binning, comparative biology and taxonomic classification.</title>
        <authorList>
            <person name="Goeker M."/>
        </authorList>
    </citation>
    <scope>NUCLEOTIDE SEQUENCE [LARGE SCALE GENOMIC DNA]</scope>
    <source>
        <strain evidence="1 2">DSM 203</strain>
    </source>
</reference>